<keyword evidence="1" id="KW-0732">Signal</keyword>
<dbReference type="InParanoid" id="A0A7F5RI78"/>
<name>A0A7F5RI78_AGRPL</name>
<protein>
    <submittedName>
        <fullName evidence="3">Uncharacterized protein LOC108735456</fullName>
    </submittedName>
</protein>
<dbReference type="AlphaFoldDB" id="A0A7F5RI78"/>
<feature type="signal peptide" evidence="1">
    <location>
        <begin position="1"/>
        <end position="23"/>
    </location>
</feature>
<evidence type="ECO:0000313" key="3">
    <source>
        <dbReference type="RefSeq" id="XP_025835707.1"/>
    </source>
</evidence>
<dbReference type="Proteomes" id="UP000192223">
    <property type="component" value="Unplaced"/>
</dbReference>
<proteinExistence type="predicted"/>
<dbReference type="GeneID" id="108735456"/>
<dbReference type="OrthoDB" id="8182951at2759"/>
<evidence type="ECO:0000256" key="1">
    <source>
        <dbReference type="SAM" id="SignalP"/>
    </source>
</evidence>
<keyword evidence="2" id="KW-1185">Reference proteome</keyword>
<dbReference type="RefSeq" id="XP_025835707.1">
    <property type="nucleotide sequence ID" value="XM_025979922.1"/>
</dbReference>
<feature type="chain" id="PRO_5028994022" evidence="1">
    <location>
        <begin position="24"/>
        <end position="157"/>
    </location>
</feature>
<dbReference type="KEGG" id="apln:108735456"/>
<reference evidence="3" key="1">
    <citation type="submission" date="2025-08" db="UniProtKB">
        <authorList>
            <consortium name="RefSeq"/>
        </authorList>
    </citation>
    <scope>IDENTIFICATION</scope>
    <source>
        <tissue evidence="3">Entire body</tissue>
    </source>
</reference>
<organism evidence="2 3">
    <name type="scientific">Agrilus planipennis</name>
    <name type="common">Emerald ash borer</name>
    <name type="synonym">Agrilus marcopoli</name>
    <dbReference type="NCBI Taxonomy" id="224129"/>
    <lineage>
        <taxon>Eukaryota</taxon>
        <taxon>Metazoa</taxon>
        <taxon>Ecdysozoa</taxon>
        <taxon>Arthropoda</taxon>
        <taxon>Hexapoda</taxon>
        <taxon>Insecta</taxon>
        <taxon>Pterygota</taxon>
        <taxon>Neoptera</taxon>
        <taxon>Endopterygota</taxon>
        <taxon>Coleoptera</taxon>
        <taxon>Polyphaga</taxon>
        <taxon>Elateriformia</taxon>
        <taxon>Buprestoidea</taxon>
        <taxon>Buprestidae</taxon>
        <taxon>Agrilinae</taxon>
        <taxon>Agrilus</taxon>
    </lineage>
</organism>
<accession>A0A7F5RI78</accession>
<evidence type="ECO:0000313" key="2">
    <source>
        <dbReference type="Proteomes" id="UP000192223"/>
    </source>
</evidence>
<sequence length="157" mass="17780">MTSVLFTQVPFNLLLRLFGIIEQQCPVEPLPEIFSIKPCKSDKDCAPRICCKENGSINNYCRTPVPKLDRIPYADDLLRPVKLFFSYMQCTPPPPLVLDIFSKPCQSSLDCFPNLCCQEDGKKFCRPPKRSILTLVAGITQRIGSQEIAKKLIERIS</sequence>
<gene>
    <name evidence="3" type="primary">LOC108735456</name>
</gene>